<name>A0A397V2R9_9GLOM</name>
<dbReference type="OrthoDB" id="2398383at2759"/>
<evidence type="ECO:0008006" key="4">
    <source>
        <dbReference type="Google" id="ProtNLM"/>
    </source>
</evidence>
<reference evidence="2 3" key="1">
    <citation type="submission" date="2018-06" db="EMBL/GenBank/DDBJ databases">
        <title>Comparative genomics reveals the genomic features of Rhizophagus irregularis, R. cerebriforme, R. diaphanum and Gigaspora rosea, and their symbiotic lifestyle signature.</title>
        <authorList>
            <person name="Morin E."/>
            <person name="San Clemente H."/>
            <person name="Chen E.C.H."/>
            <person name="De La Providencia I."/>
            <person name="Hainaut M."/>
            <person name="Kuo A."/>
            <person name="Kohler A."/>
            <person name="Murat C."/>
            <person name="Tang N."/>
            <person name="Roy S."/>
            <person name="Loubradou J."/>
            <person name="Henrissat B."/>
            <person name="Grigoriev I.V."/>
            <person name="Corradi N."/>
            <person name="Roux C."/>
            <person name="Martin F.M."/>
        </authorList>
    </citation>
    <scope>NUCLEOTIDE SEQUENCE [LARGE SCALE GENOMIC DNA]</scope>
    <source>
        <strain evidence="2 3">DAOM 194757</strain>
    </source>
</reference>
<dbReference type="EMBL" id="QKWP01000716">
    <property type="protein sequence ID" value="RIB15898.1"/>
    <property type="molecule type" value="Genomic_DNA"/>
</dbReference>
<keyword evidence="1" id="KW-0175">Coiled coil</keyword>
<organism evidence="2 3">
    <name type="scientific">Gigaspora rosea</name>
    <dbReference type="NCBI Taxonomy" id="44941"/>
    <lineage>
        <taxon>Eukaryota</taxon>
        <taxon>Fungi</taxon>
        <taxon>Fungi incertae sedis</taxon>
        <taxon>Mucoromycota</taxon>
        <taxon>Glomeromycotina</taxon>
        <taxon>Glomeromycetes</taxon>
        <taxon>Diversisporales</taxon>
        <taxon>Gigasporaceae</taxon>
        <taxon>Gigaspora</taxon>
    </lineage>
</organism>
<dbReference type="Proteomes" id="UP000266673">
    <property type="component" value="Unassembled WGS sequence"/>
</dbReference>
<feature type="coiled-coil region" evidence="1">
    <location>
        <begin position="110"/>
        <end position="137"/>
    </location>
</feature>
<evidence type="ECO:0000256" key="1">
    <source>
        <dbReference type="SAM" id="Coils"/>
    </source>
</evidence>
<evidence type="ECO:0000313" key="2">
    <source>
        <dbReference type="EMBL" id="RIB15898.1"/>
    </source>
</evidence>
<sequence>MKHSITSSSKGDDFECKVFLYLKNELKIDCQRVRLSRGDGGIDIFSNYQHYLLLFQCKDLSTENGYSSSAKARAESSDCHLLLTNFQGLCQNISDFLSEVFKDNSLREMIYRIEKKVDEMNEKLNKQEKIIHKIKNNQIKIENKQIMFERNQTIVQEKIIFYNHIL</sequence>
<protein>
    <recommendedName>
        <fullName evidence="4">Restriction endonuclease type IV Mrr domain-containing protein</fullName>
    </recommendedName>
</protein>
<accession>A0A397V2R9</accession>
<keyword evidence="3" id="KW-1185">Reference proteome</keyword>
<proteinExistence type="predicted"/>
<evidence type="ECO:0000313" key="3">
    <source>
        <dbReference type="Proteomes" id="UP000266673"/>
    </source>
</evidence>
<gene>
    <name evidence="2" type="ORF">C2G38_2191427</name>
</gene>
<dbReference type="AlphaFoldDB" id="A0A397V2R9"/>
<comment type="caution">
    <text evidence="2">The sequence shown here is derived from an EMBL/GenBank/DDBJ whole genome shotgun (WGS) entry which is preliminary data.</text>
</comment>